<name>A0A2R8ADG7_9RHOB</name>
<dbReference type="PROSITE" id="PS51257">
    <property type="entry name" value="PROKAR_LIPOPROTEIN"/>
    <property type="match status" value="1"/>
</dbReference>
<gene>
    <name evidence="1" type="ORF">POI8812_02617</name>
</gene>
<protein>
    <submittedName>
        <fullName evidence="1">Uncharacterized protein</fullName>
    </submittedName>
</protein>
<sequence>MRAYPLILLVIVGGCSFGEVAGLYDLPETAQSTGDGTYPTLIPESQLAVTPIDTAEATVALAELTARANAQRAAADALDAPEIATGETLTAAGQALAARAEASRVRAGL</sequence>
<dbReference type="Proteomes" id="UP000244932">
    <property type="component" value="Unassembled WGS sequence"/>
</dbReference>
<organism evidence="1 2">
    <name type="scientific">Pontivivens insulae</name>
    <dbReference type="NCBI Taxonomy" id="1639689"/>
    <lineage>
        <taxon>Bacteria</taxon>
        <taxon>Pseudomonadati</taxon>
        <taxon>Pseudomonadota</taxon>
        <taxon>Alphaproteobacteria</taxon>
        <taxon>Rhodobacterales</taxon>
        <taxon>Paracoccaceae</taxon>
        <taxon>Pontivivens</taxon>
    </lineage>
</organism>
<evidence type="ECO:0000313" key="1">
    <source>
        <dbReference type="EMBL" id="SPF30281.1"/>
    </source>
</evidence>
<dbReference type="EMBL" id="OMKW01000003">
    <property type="protein sequence ID" value="SPF30281.1"/>
    <property type="molecule type" value="Genomic_DNA"/>
</dbReference>
<accession>A0A2R8ADG7</accession>
<keyword evidence="2" id="KW-1185">Reference proteome</keyword>
<dbReference type="RefSeq" id="WP_146186171.1">
    <property type="nucleotide sequence ID" value="NZ_OMKW01000003.1"/>
</dbReference>
<evidence type="ECO:0000313" key="2">
    <source>
        <dbReference type="Proteomes" id="UP000244932"/>
    </source>
</evidence>
<proteinExistence type="predicted"/>
<reference evidence="1 2" key="1">
    <citation type="submission" date="2018-03" db="EMBL/GenBank/DDBJ databases">
        <authorList>
            <person name="Keele B.F."/>
        </authorList>
    </citation>
    <scope>NUCLEOTIDE SEQUENCE [LARGE SCALE GENOMIC DNA]</scope>
    <source>
        <strain evidence="1 2">CeCT 8812</strain>
    </source>
</reference>
<dbReference type="AlphaFoldDB" id="A0A2R8ADG7"/>